<name>A0A2N9IJQ2_FAGSY</name>
<dbReference type="AlphaFoldDB" id="A0A2N9IJQ2"/>
<proteinExistence type="predicted"/>
<sequence length="219" mass="24442">MSVSWQAVTSLSAVSVSHRSLTLPHHSCIRIRCSSLTGSQEMSTQPLESRSGVFKLTPTKKKKKKRDFDPRKDAQQEEEEEEGVSISTIQVPRQKYIPVPKTELLDAIVLMMFQSHQDDDDSQQFLLLSSTPHYLILGSLPIRAGCLDSILHAEHKSILEEMRTDYSFARSMGKEETIDEGLASSDREVGANGEESESAGNDINGKESIVGYEDEEIRT</sequence>
<gene>
    <name evidence="2" type="ORF">FSB_LOCUS52145</name>
</gene>
<feature type="region of interest" description="Disordered" evidence="1">
    <location>
        <begin position="176"/>
        <end position="219"/>
    </location>
</feature>
<feature type="compositionally biased region" description="Basic and acidic residues" evidence="1">
    <location>
        <begin position="66"/>
        <end position="75"/>
    </location>
</feature>
<evidence type="ECO:0000256" key="1">
    <source>
        <dbReference type="SAM" id="MobiDB-lite"/>
    </source>
</evidence>
<dbReference type="PANTHER" id="PTHR33645">
    <property type="entry name" value="AMINOPEPTIDASE (DUF3754)"/>
    <property type="match status" value="1"/>
</dbReference>
<protein>
    <submittedName>
        <fullName evidence="2">Uncharacterized protein</fullName>
    </submittedName>
</protein>
<evidence type="ECO:0000313" key="2">
    <source>
        <dbReference type="EMBL" id="SPD24263.1"/>
    </source>
</evidence>
<organism evidence="2">
    <name type="scientific">Fagus sylvatica</name>
    <name type="common">Beechnut</name>
    <dbReference type="NCBI Taxonomy" id="28930"/>
    <lineage>
        <taxon>Eukaryota</taxon>
        <taxon>Viridiplantae</taxon>
        <taxon>Streptophyta</taxon>
        <taxon>Embryophyta</taxon>
        <taxon>Tracheophyta</taxon>
        <taxon>Spermatophyta</taxon>
        <taxon>Magnoliopsida</taxon>
        <taxon>eudicotyledons</taxon>
        <taxon>Gunneridae</taxon>
        <taxon>Pentapetalae</taxon>
        <taxon>rosids</taxon>
        <taxon>fabids</taxon>
        <taxon>Fagales</taxon>
        <taxon>Fagaceae</taxon>
        <taxon>Fagus</taxon>
    </lineage>
</organism>
<dbReference type="EMBL" id="OIVN01005857">
    <property type="protein sequence ID" value="SPD24263.1"/>
    <property type="molecule type" value="Genomic_DNA"/>
</dbReference>
<feature type="region of interest" description="Disordered" evidence="1">
    <location>
        <begin position="40"/>
        <end position="87"/>
    </location>
</feature>
<reference evidence="2" key="1">
    <citation type="submission" date="2018-02" db="EMBL/GenBank/DDBJ databases">
        <authorList>
            <person name="Cohen D.B."/>
            <person name="Kent A.D."/>
        </authorList>
    </citation>
    <scope>NUCLEOTIDE SEQUENCE</scope>
</reference>
<accession>A0A2N9IJQ2</accession>
<dbReference type="PANTHER" id="PTHR33645:SF2">
    <property type="entry name" value="FAMILY PROTEIN, PUTATIVE (DUF3754)-RELATED"/>
    <property type="match status" value="1"/>
</dbReference>